<organism evidence="4 5">
    <name type="scientific">Zingiber officinale</name>
    <name type="common">Ginger</name>
    <name type="synonym">Amomum zingiber</name>
    <dbReference type="NCBI Taxonomy" id="94328"/>
    <lineage>
        <taxon>Eukaryota</taxon>
        <taxon>Viridiplantae</taxon>
        <taxon>Streptophyta</taxon>
        <taxon>Embryophyta</taxon>
        <taxon>Tracheophyta</taxon>
        <taxon>Spermatophyta</taxon>
        <taxon>Magnoliopsida</taxon>
        <taxon>Liliopsida</taxon>
        <taxon>Zingiberales</taxon>
        <taxon>Zingiberaceae</taxon>
        <taxon>Zingiber</taxon>
    </lineage>
</organism>
<evidence type="ECO:0000313" key="5">
    <source>
        <dbReference type="Proteomes" id="UP000734854"/>
    </source>
</evidence>
<dbReference type="Pfam" id="PF04885">
    <property type="entry name" value="Stig1"/>
    <property type="match status" value="1"/>
</dbReference>
<evidence type="ECO:0000313" key="4">
    <source>
        <dbReference type="EMBL" id="KAG6512667.1"/>
    </source>
</evidence>
<dbReference type="OrthoDB" id="2013942at2759"/>
<keyword evidence="5" id="KW-1185">Reference proteome</keyword>
<name>A0A8J5LFF5_ZINOF</name>
<protein>
    <submittedName>
        <fullName evidence="4">Uncharacterized protein</fullName>
    </submittedName>
</protein>
<dbReference type="EMBL" id="JACMSC010000008">
    <property type="protein sequence ID" value="KAG6512667.1"/>
    <property type="molecule type" value="Genomic_DNA"/>
</dbReference>
<gene>
    <name evidence="4" type="ORF">ZIOFF_030796</name>
</gene>
<proteinExistence type="inferred from homology"/>
<evidence type="ECO:0000256" key="1">
    <source>
        <dbReference type="ARBA" id="ARBA00006010"/>
    </source>
</evidence>
<evidence type="ECO:0000256" key="2">
    <source>
        <dbReference type="ARBA" id="ARBA00022729"/>
    </source>
</evidence>
<accession>A0A8J5LFF5</accession>
<keyword evidence="2 3" id="KW-0732">Signal</keyword>
<comment type="similarity">
    <text evidence="1">Belongs to the STIG1 family.</text>
</comment>
<evidence type="ECO:0000256" key="3">
    <source>
        <dbReference type="SAM" id="SignalP"/>
    </source>
</evidence>
<comment type="caution">
    <text evidence="4">The sequence shown here is derived from an EMBL/GenBank/DDBJ whole genome shotgun (WGS) entry which is preliminary data.</text>
</comment>
<feature type="chain" id="PRO_5035243876" evidence="3">
    <location>
        <begin position="28"/>
        <end position="112"/>
    </location>
</feature>
<dbReference type="AlphaFoldDB" id="A0A8J5LFF5"/>
<sequence length="112" mass="11505">MAAAAATTTFFVLALALSASLQFPASARKGGRCEQSGNGIACPGALHCCKRRCRDVLSDRHNCGRCGNRCGFGRLCCAGGCVAVAYDVDNCGGCGRICPPGQRCEYGACGYA</sequence>
<reference evidence="4 5" key="1">
    <citation type="submission" date="2020-08" db="EMBL/GenBank/DDBJ databases">
        <title>Plant Genome Project.</title>
        <authorList>
            <person name="Zhang R.-G."/>
        </authorList>
    </citation>
    <scope>NUCLEOTIDE SEQUENCE [LARGE SCALE GENOMIC DNA]</scope>
    <source>
        <tissue evidence="4">Rhizome</tissue>
    </source>
</reference>
<feature type="signal peptide" evidence="3">
    <location>
        <begin position="1"/>
        <end position="27"/>
    </location>
</feature>
<dbReference type="InterPro" id="IPR006969">
    <property type="entry name" value="Stig-like"/>
</dbReference>
<dbReference type="PANTHER" id="PTHR33227">
    <property type="entry name" value="STIGMA-SPECIFIC STIG1-LIKE PROTEIN 3"/>
    <property type="match status" value="1"/>
</dbReference>
<dbReference type="PANTHER" id="PTHR33227:SF6">
    <property type="entry name" value="PROTEIN GRIM REAPER"/>
    <property type="match status" value="1"/>
</dbReference>
<dbReference type="Proteomes" id="UP000734854">
    <property type="component" value="Unassembled WGS sequence"/>
</dbReference>